<evidence type="ECO:0000313" key="2">
    <source>
        <dbReference type="EMBL" id="TNN50580.1"/>
    </source>
</evidence>
<accession>A0A4Z2GBG8</accession>
<protein>
    <submittedName>
        <fullName evidence="2">Uncharacterized protein</fullName>
    </submittedName>
</protein>
<reference evidence="2 3" key="1">
    <citation type="submission" date="2019-03" db="EMBL/GenBank/DDBJ databases">
        <title>First draft genome of Liparis tanakae, snailfish: a comprehensive survey of snailfish specific genes.</title>
        <authorList>
            <person name="Kim W."/>
            <person name="Song I."/>
            <person name="Jeong J.-H."/>
            <person name="Kim D."/>
            <person name="Kim S."/>
            <person name="Ryu S."/>
            <person name="Song J.Y."/>
            <person name="Lee S.K."/>
        </authorList>
    </citation>
    <scope>NUCLEOTIDE SEQUENCE [LARGE SCALE GENOMIC DNA]</scope>
    <source>
        <tissue evidence="2">Muscle</tissue>
    </source>
</reference>
<evidence type="ECO:0000256" key="1">
    <source>
        <dbReference type="SAM" id="Phobius"/>
    </source>
</evidence>
<organism evidence="2 3">
    <name type="scientific">Liparis tanakae</name>
    <name type="common">Tanaka's snailfish</name>
    <dbReference type="NCBI Taxonomy" id="230148"/>
    <lineage>
        <taxon>Eukaryota</taxon>
        <taxon>Metazoa</taxon>
        <taxon>Chordata</taxon>
        <taxon>Craniata</taxon>
        <taxon>Vertebrata</taxon>
        <taxon>Euteleostomi</taxon>
        <taxon>Actinopterygii</taxon>
        <taxon>Neopterygii</taxon>
        <taxon>Teleostei</taxon>
        <taxon>Neoteleostei</taxon>
        <taxon>Acanthomorphata</taxon>
        <taxon>Eupercaria</taxon>
        <taxon>Perciformes</taxon>
        <taxon>Cottioidei</taxon>
        <taxon>Cottales</taxon>
        <taxon>Liparidae</taxon>
        <taxon>Liparis</taxon>
    </lineage>
</organism>
<dbReference type="Proteomes" id="UP000314294">
    <property type="component" value="Unassembled WGS sequence"/>
</dbReference>
<keyword evidence="1" id="KW-1133">Transmembrane helix</keyword>
<dbReference type="EMBL" id="SRLO01000612">
    <property type="protein sequence ID" value="TNN50580.1"/>
    <property type="molecule type" value="Genomic_DNA"/>
</dbReference>
<evidence type="ECO:0000313" key="3">
    <source>
        <dbReference type="Proteomes" id="UP000314294"/>
    </source>
</evidence>
<keyword evidence="1" id="KW-0472">Membrane</keyword>
<keyword evidence="3" id="KW-1185">Reference proteome</keyword>
<feature type="transmembrane region" description="Helical" evidence="1">
    <location>
        <begin position="84"/>
        <end position="103"/>
    </location>
</feature>
<keyword evidence="1" id="KW-0812">Transmembrane</keyword>
<comment type="caution">
    <text evidence="2">The sequence shown here is derived from an EMBL/GenBank/DDBJ whole genome shotgun (WGS) entry which is preliminary data.</text>
</comment>
<name>A0A4Z2GBG8_9TELE</name>
<gene>
    <name evidence="2" type="ORF">EYF80_039220</name>
</gene>
<dbReference type="AlphaFoldDB" id="A0A4Z2GBG8"/>
<proteinExistence type="predicted"/>
<sequence length="279" mass="27762">MLDDPSNVALDPGLLSATSAPDVKPPGKDFLMDFRRLRSGLTGSTSLAPGFGGFGCDVVGSPGGPVVVGGVKGPGAAWGTSATFALPSLFILGNILYFGPCVASEARRVLLRRLQALSAVTFSNESSWVVTSSSLTSLLTDSDTSTSFSVTSSSSLDVTASLLASSESSLSDSSSSASSSSLLSSLPCVSDGSSLLPRSSSFSPSLVSSTVTLAELPASLSDSSSSSSSSSVSVTLSPLLFSGSAGSLLSILPRLVGAPLGGGLSLVVLLLPILPPSSC</sequence>